<dbReference type="EMBL" id="CP058561">
    <property type="protein sequence ID" value="QUH28090.1"/>
    <property type="molecule type" value="Genomic_DNA"/>
</dbReference>
<evidence type="ECO:0000256" key="1">
    <source>
        <dbReference type="SAM" id="Phobius"/>
    </source>
</evidence>
<name>A0A8J8SB63_9FIRM</name>
<keyword evidence="1" id="KW-0472">Membrane</keyword>
<sequence length="369" mass="42292">MQSPCINQNLELMPKDDGRIFIFNKSTKKTYSLGRNEYKVLSILDGNKTMEEIHKKCNNYSLYDIEKLINEFSKIGLLKTEDTNQSPTDIIEKKVVDIKDYQKKRFSIMDKKIFKIFSLKKGILHPDNSLDKDKMIFRILYFSIIYLSLPIFLIGLLVSIGTSSLSNSLTAPSWYIFIPAFLISIFFHEFAHIIVAKNNGAHIAEVGIRLILIVPCIYSSIVGISYIESKIKRILISAAGILLNLQVAGIGFILTAFTEGNANNFFLWLSMFNLMLVMFNLIFLLKFDGYYILTELLNDKKLKENSLSFISYIVFGKLFRKATVTNMRIKLSLKKKIIYVLYGTLNIAFVGCIFVTFITNIIRFISSKI</sequence>
<proteinExistence type="predicted"/>
<dbReference type="Proteomes" id="UP000677305">
    <property type="component" value="Chromosome"/>
</dbReference>
<feature type="transmembrane region" description="Helical" evidence="1">
    <location>
        <begin position="233"/>
        <end position="258"/>
    </location>
</feature>
<keyword evidence="1" id="KW-0812">Transmembrane</keyword>
<protein>
    <submittedName>
        <fullName evidence="2">M50 family metallopeptidase</fullName>
    </submittedName>
</protein>
<keyword evidence="1" id="KW-1133">Transmembrane helix</keyword>
<evidence type="ECO:0000313" key="3">
    <source>
        <dbReference type="Proteomes" id="UP000677305"/>
    </source>
</evidence>
<feature type="transmembrane region" description="Helical" evidence="1">
    <location>
        <begin position="139"/>
        <end position="162"/>
    </location>
</feature>
<feature type="transmembrane region" description="Helical" evidence="1">
    <location>
        <begin position="340"/>
        <end position="365"/>
    </location>
</feature>
<dbReference type="CDD" id="cd05709">
    <property type="entry name" value="S2P-M50"/>
    <property type="match status" value="1"/>
</dbReference>
<accession>A0A8J8SB63</accession>
<dbReference type="KEGG" id="vgu:HYG85_03830"/>
<feature type="transmembrane region" description="Helical" evidence="1">
    <location>
        <begin position="265"/>
        <end position="285"/>
    </location>
</feature>
<dbReference type="RefSeq" id="WP_212692358.1">
    <property type="nucleotide sequence ID" value="NZ_CP058561.1"/>
</dbReference>
<reference evidence="2 3" key="1">
    <citation type="submission" date="2020-07" db="EMBL/GenBank/DDBJ databases">
        <title>Vallitalea guaymasensis genome.</title>
        <authorList>
            <person name="Postec A."/>
        </authorList>
    </citation>
    <scope>NUCLEOTIDE SEQUENCE [LARGE SCALE GENOMIC DNA]</scope>
    <source>
        <strain evidence="2 3">Ra1766G1</strain>
    </source>
</reference>
<feature type="transmembrane region" description="Helical" evidence="1">
    <location>
        <begin position="207"/>
        <end position="227"/>
    </location>
</feature>
<dbReference type="AlphaFoldDB" id="A0A8J8SB63"/>
<gene>
    <name evidence="2" type="ORF">HYG85_03830</name>
</gene>
<evidence type="ECO:0000313" key="2">
    <source>
        <dbReference type="EMBL" id="QUH28090.1"/>
    </source>
</evidence>
<feature type="transmembrane region" description="Helical" evidence="1">
    <location>
        <begin position="174"/>
        <end position="195"/>
    </location>
</feature>
<keyword evidence="3" id="KW-1185">Reference proteome</keyword>
<organism evidence="2 3">
    <name type="scientific">Vallitalea guaymasensis</name>
    <dbReference type="NCBI Taxonomy" id="1185412"/>
    <lineage>
        <taxon>Bacteria</taxon>
        <taxon>Bacillati</taxon>
        <taxon>Bacillota</taxon>
        <taxon>Clostridia</taxon>
        <taxon>Lachnospirales</taxon>
        <taxon>Vallitaleaceae</taxon>
        <taxon>Vallitalea</taxon>
    </lineage>
</organism>